<dbReference type="Gene3D" id="3.30.420.10">
    <property type="entry name" value="Ribonuclease H-like superfamily/Ribonuclease H"/>
    <property type="match status" value="1"/>
</dbReference>
<dbReference type="Pfam" id="PF02170">
    <property type="entry name" value="PAZ"/>
    <property type="match status" value="1"/>
</dbReference>
<dbReference type="Gene3D" id="3.40.50.2300">
    <property type="match status" value="1"/>
</dbReference>
<dbReference type="SUPFAM" id="SSF101690">
    <property type="entry name" value="PAZ domain"/>
    <property type="match status" value="1"/>
</dbReference>
<feature type="compositionally biased region" description="Basic and acidic residues" evidence="1">
    <location>
        <begin position="143"/>
        <end position="172"/>
    </location>
</feature>
<dbReference type="InterPro" id="IPR036085">
    <property type="entry name" value="PAZ_dom_sf"/>
</dbReference>
<dbReference type="PANTHER" id="PTHR22891">
    <property type="entry name" value="EUKARYOTIC TRANSLATION INITIATION FACTOR 2C"/>
    <property type="match status" value="1"/>
</dbReference>
<reference evidence="4 5" key="1">
    <citation type="journal article" date="2015" name="Parasit. Vectors">
        <title>Draft genome of the scabies mite.</title>
        <authorList>
            <person name="Rider S.D.Jr."/>
            <person name="Morgan M.S."/>
            <person name="Arlian L.G."/>
        </authorList>
    </citation>
    <scope>NUCLEOTIDE SEQUENCE [LARGE SCALE GENOMIC DNA]</scope>
    <source>
        <strain evidence="4">Arlian Lab</strain>
    </source>
</reference>
<proteinExistence type="predicted"/>
<protein>
    <submittedName>
        <fullName evidence="4">Argonaute-2-like protein</fullName>
    </submittedName>
</protein>
<dbReference type="SUPFAM" id="SSF53098">
    <property type="entry name" value="Ribonuclease H-like"/>
    <property type="match status" value="1"/>
</dbReference>
<dbReference type="AlphaFoldDB" id="A0A131ZZS3"/>
<sequence length="1077" mass="125856">MNFQARARGGKNCEIKSLRFSMFGEPFQEELEKFRDLKHCPYLMQLSINLIKNQDSEQKQESSVPESSTSVASAPIHSTSISRDTSEDRSNRPFDSSRSSRYQSERDQGRRDDHGKPSKFVSKETSEDRSSRPFDSSRSSRYQSERDQGRKDDHGKPSKFVSKETSEDRSSRPFDSSRSSRFQSERDQGRRCDYGKPSQFGSRDGGRGDDRSARFQQERPRAKFGRQEDDRGERLEDPIEPETCEIIKPCHVPIGTSGRKTDLITNFFRIKIDYDNDRRMIYQYHLAFSFRNKQDKTQDKSLDKFFVRNASHLFEDFLKLNLNHFKLSFVYDFNTILFCQNLLPIDELNKIFISRIGDRDIEFELDIKMVQTLDLTIIQAYYEEKVSSVPEHYIQFFELFFKNIYSKKYTFYRQKFYDLDNLFRTKKSWVQFAHGFKNGVRLTEIGPALSLHLKSTALISNDVVSLQQLCCAIVNCTNSTALSEKDLQQINRVVNGLKIFTTHSGTHRKYLMKSLISKRPNECFFTTRNDQGVDEEITVKEYFRHKYKIDLQPNPLVVALCKRTQYIPLEFCYVLDKQFLCEEKIDANIFNELLRFSTHKPMIYLNKITKFANDINRLESKMIDDFKISFVPRPIKLTGRVIDRPTSLSEKFTDKFYQTTPSPKWAFFSFDRYFGPREVDRMVQDLKQTSFKFGLRLDNCLAKETVTITNHESIINCFANINYKLPGIQLLFCAIPAGDTHLYNIIKHVGDQRFHIITQCINTEKAKSRNRGYIENLLLKVNGKLGGIVSIVHEDMWRQFSIDVKKTMIVGIDVSHPSAGVSSIESSIACACGSYDHCYGKYIASIRAQKKDRDENIDRLDEIIEELLVYYRQKNGYFPDNMIVYRDGISHGQFNYAENEIKMIHDAFHRNNRNGKIVYIVMQKNHQARFVLANPDPGQNQPLYIIPQGTIVDNTITDPAYHMFYMNSHHSPLGTSRPMKYIVLQNDFDPSQFNNDQLQRFCYYCCHNCTRFRKGPIAMPVPLRYADLCAYRSKVHLEAQKKITKEVDKENVERLMIVKLNELIKVDERVRELLYYV</sequence>
<dbReference type="EMBL" id="JXLN01007606">
    <property type="protein sequence ID" value="KPM04151.1"/>
    <property type="molecule type" value="Genomic_DNA"/>
</dbReference>
<dbReference type="PROSITE" id="PS50821">
    <property type="entry name" value="PAZ"/>
    <property type="match status" value="1"/>
</dbReference>
<feature type="compositionally biased region" description="Polar residues" evidence="1">
    <location>
        <begin position="93"/>
        <end position="102"/>
    </location>
</feature>
<evidence type="ECO:0000259" key="3">
    <source>
        <dbReference type="PROSITE" id="PS50822"/>
    </source>
</evidence>
<feature type="compositionally biased region" description="Basic and acidic residues" evidence="1">
    <location>
        <begin position="183"/>
        <end position="194"/>
    </location>
</feature>
<feature type="compositionally biased region" description="Low complexity" evidence="1">
    <location>
        <begin position="61"/>
        <end position="75"/>
    </location>
</feature>
<feature type="domain" description="PAZ" evidence="2">
    <location>
        <begin position="465"/>
        <end position="576"/>
    </location>
</feature>
<organism evidence="4 5">
    <name type="scientific">Sarcoptes scabiei</name>
    <name type="common">Itch mite</name>
    <name type="synonym">Acarus scabiei</name>
    <dbReference type="NCBI Taxonomy" id="52283"/>
    <lineage>
        <taxon>Eukaryota</taxon>
        <taxon>Metazoa</taxon>
        <taxon>Ecdysozoa</taxon>
        <taxon>Arthropoda</taxon>
        <taxon>Chelicerata</taxon>
        <taxon>Arachnida</taxon>
        <taxon>Acari</taxon>
        <taxon>Acariformes</taxon>
        <taxon>Sarcoptiformes</taxon>
        <taxon>Astigmata</taxon>
        <taxon>Psoroptidia</taxon>
        <taxon>Sarcoptoidea</taxon>
        <taxon>Sarcoptidae</taxon>
        <taxon>Sarcoptinae</taxon>
        <taxon>Sarcoptes</taxon>
    </lineage>
</organism>
<evidence type="ECO:0000313" key="4">
    <source>
        <dbReference type="EMBL" id="KPM04151.1"/>
    </source>
</evidence>
<gene>
    <name evidence="4" type="ORF">QR98_0025930</name>
</gene>
<evidence type="ECO:0000259" key="2">
    <source>
        <dbReference type="PROSITE" id="PS50821"/>
    </source>
</evidence>
<feature type="domain" description="Piwi" evidence="3">
    <location>
        <begin position="730"/>
        <end position="1038"/>
    </location>
</feature>
<dbReference type="InterPro" id="IPR032474">
    <property type="entry name" value="Argonaute_N"/>
</dbReference>
<accession>A0A131ZZS3</accession>
<dbReference type="GO" id="GO:0034587">
    <property type="term" value="P:piRNA processing"/>
    <property type="evidence" value="ECO:0007669"/>
    <property type="project" value="UniProtKB-ARBA"/>
</dbReference>
<feature type="compositionally biased region" description="Basic and acidic residues" evidence="1">
    <location>
        <begin position="103"/>
        <end position="132"/>
    </location>
</feature>
<name>A0A131ZZS3_SARSC</name>
<dbReference type="Pfam" id="PF16486">
    <property type="entry name" value="ArgoN"/>
    <property type="match status" value="1"/>
</dbReference>
<dbReference type="GO" id="GO:0003723">
    <property type="term" value="F:RNA binding"/>
    <property type="evidence" value="ECO:0007669"/>
    <property type="project" value="InterPro"/>
</dbReference>
<dbReference type="Pfam" id="PF02171">
    <property type="entry name" value="Piwi"/>
    <property type="match status" value="1"/>
</dbReference>
<dbReference type="PROSITE" id="PS50822">
    <property type="entry name" value="PIWI"/>
    <property type="match status" value="1"/>
</dbReference>
<feature type="region of interest" description="Disordered" evidence="1">
    <location>
        <begin position="54"/>
        <end position="237"/>
    </location>
</feature>
<dbReference type="OrthoDB" id="6492949at2759"/>
<feature type="compositionally biased region" description="Low complexity" evidence="1">
    <location>
        <begin position="173"/>
        <end position="182"/>
    </location>
</feature>
<dbReference type="SMART" id="SM00950">
    <property type="entry name" value="Piwi"/>
    <property type="match status" value="1"/>
</dbReference>
<dbReference type="InterPro" id="IPR012337">
    <property type="entry name" value="RNaseH-like_sf"/>
</dbReference>
<feature type="compositionally biased region" description="Basic and acidic residues" evidence="1">
    <location>
        <begin position="204"/>
        <end position="237"/>
    </location>
</feature>
<dbReference type="VEuPathDB" id="VectorBase:SSCA005470"/>
<evidence type="ECO:0000256" key="1">
    <source>
        <dbReference type="SAM" id="MobiDB-lite"/>
    </source>
</evidence>
<evidence type="ECO:0000313" key="5">
    <source>
        <dbReference type="Proteomes" id="UP000616769"/>
    </source>
</evidence>
<dbReference type="Proteomes" id="UP000616769">
    <property type="component" value="Unassembled WGS sequence"/>
</dbReference>
<dbReference type="InterPro" id="IPR003165">
    <property type="entry name" value="Piwi"/>
</dbReference>
<dbReference type="CDD" id="cd02846">
    <property type="entry name" value="PAZ_argonaute_like"/>
    <property type="match status" value="1"/>
</dbReference>
<dbReference type="Gene3D" id="2.170.260.10">
    <property type="entry name" value="paz domain"/>
    <property type="match status" value="1"/>
</dbReference>
<dbReference type="InterPro" id="IPR036397">
    <property type="entry name" value="RNaseH_sf"/>
</dbReference>
<comment type="caution">
    <text evidence="4">The sequence shown here is derived from an EMBL/GenBank/DDBJ whole genome shotgun (WGS) entry which is preliminary data.</text>
</comment>
<dbReference type="InterPro" id="IPR003100">
    <property type="entry name" value="PAZ_dom"/>
</dbReference>